<dbReference type="EMBL" id="JAEDAH010000013">
    <property type="protein sequence ID" value="MCA6062571.1"/>
    <property type="molecule type" value="Genomic_DNA"/>
</dbReference>
<dbReference type="InterPro" id="IPR011990">
    <property type="entry name" value="TPR-like_helical_dom_sf"/>
</dbReference>
<gene>
    <name evidence="3" type="ORF">I9W95_03020</name>
</gene>
<keyword evidence="4" id="KW-1185">Reference proteome</keyword>
<dbReference type="Proteomes" id="UP000714380">
    <property type="component" value="Unassembled WGS sequence"/>
</dbReference>
<reference evidence="3 4" key="1">
    <citation type="submission" date="2020-12" db="EMBL/GenBank/DDBJ databases">
        <title>Novel Thalassolituus-related marine hydrocarbonoclastic bacteria mediated algae-derived hydrocarbons mineralization in twilight zone of the northern South China Sea.</title>
        <authorList>
            <person name="Dong C."/>
        </authorList>
    </citation>
    <scope>NUCLEOTIDE SEQUENCE [LARGE SCALE GENOMIC DNA]</scope>
    <source>
        <strain evidence="3 4">IMCC1826</strain>
    </source>
</reference>
<accession>A0ABS7ZLH6</accession>
<protein>
    <recommendedName>
        <fullName evidence="5">Tetratricopeptide repeat protein</fullName>
    </recommendedName>
</protein>
<comment type="caution">
    <text evidence="3">The sequence shown here is derived from an EMBL/GenBank/DDBJ whole genome shotgun (WGS) entry which is preliminary data.</text>
</comment>
<keyword evidence="2" id="KW-0732">Signal</keyword>
<feature type="compositionally biased region" description="Acidic residues" evidence="1">
    <location>
        <begin position="640"/>
        <end position="650"/>
    </location>
</feature>
<evidence type="ECO:0008006" key="5">
    <source>
        <dbReference type="Google" id="ProtNLM"/>
    </source>
</evidence>
<feature type="chain" id="PRO_5046938308" description="Tetratricopeptide repeat protein" evidence="2">
    <location>
        <begin position="25"/>
        <end position="661"/>
    </location>
</feature>
<organism evidence="3 4">
    <name type="scientific">Thalassolituus marinus</name>
    <dbReference type="NCBI Taxonomy" id="671053"/>
    <lineage>
        <taxon>Bacteria</taxon>
        <taxon>Pseudomonadati</taxon>
        <taxon>Pseudomonadota</taxon>
        <taxon>Gammaproteobacteria</taxon>
        <taxon>Oceanospirillales</taxon>
        <taxon>Oceanospirillaceae</taxon>
        <taxon>Thalassolituus</taxon>
    </lineage>
</organism>
<evidence type="ECO:0000256" key="1">
    <source>
        <dbReference type="SAM" id="MobiDB-lite"/>
    </source>
</evidence>
<feature type="compositionally biased region" description="Polar residues" evidence="1">
    <location>
        <begin position="651"/>
        <end position="661"/>
    </location>
</feature>
<dbReference type="Gene3D" id="1.25.40.10">
    <property type="entry name" value="Tetratricopeptide repeat domain"/>
    <property type="match status" value="1"/>
</dbReference>
<evidence type="ECO:0000313" key="4">
    <source>
        <dbReference type="Proteomes" id="UP000714380"/>
    </source>
</evidence>
<name>A0ABS7ZLH6_9GAMM</name>
<proteinExistence type="predicted"/>
<evidence type="ECO:0000313" key="3">
    <source>
        <dbReference type="EMBL" id="MCA6062571.1"/>
    </source>
</evidence>
<evidence type="ECO:0000256" key="2">
    <source>
        <dbReference type="SAM" id="SignalP"/>
    </source>
</evidence>
<feature type="region of interest" description="Disordered" evidence="1">
    <location>
        <begin position="632"/>
        <end position="661"/>
    </location>
</feature>
<feature type="signal peptide" evidence="2">
    <location>
        <begin position="1"/>
        <end position="24"/>
    </location>
</feature>
<dbReference type="SUPFAM" id="SSF48452">
    <property type="entry name" value="TPR-like"/>
    <property type="match status" value="1"/>
</dbReference>
<dbReference type="RefSeq" id="WP_225671712.1">
    <property type="nucleotide sequence ID" value="NZ_JAEDAH010000013.1"/>
</dbReference>
<sequence>MRFCSVVKHWLVVLCLIQTGTAGAQPDLTNPVYRLLRGEFQYHYLNDDYQRALNSLRELKMYQESLADDELALMEAAVYLGLGLTDDADDIFRANSQVTASGNFWFYLARAWWQDGRWEETEWAAERALKTRSDADNKPLAAAYVEEARFLLVSSMARQDRITDALTALQKMPDSALWTGFARYNLIIARMRLYSPGRDIEKLVEEAVFYAPQSYEGQALRDRVLLVAGIHALEIGKSREAEIYLSQVSQNTAFTAPALLQYGWALIEQWKYEEAMQPWRVLQQKYRAFHPAVMESILAVPHALELLNATTQSLKTYEMVEGRLQTMLKDLAQQNQADEIQSWLDRWLEQQDTEWGWQRTSVTDMPDEEFSATVQGLLDDPTFTSAAFRLHELTAMQIQIQRKLDDMAAWMTVVERRQQTLKSMNGEQRLRDLQRREQQLSDKVFHLGKALQAEDEKVFAFASDDDLDNVQNLLNVVPRVEFLQRINTPTRDLTMYKERWRRARGIQFWKIYENRPQREWDSQNAYWALQSEVSDLQTQLTNTRTAISWADSSWQGFPQRIERAVAALNQTASQLQALQHNERQFLQQQISGYLDELTVRVTDYQAQARLSIARLYDDALQINVAGQPEIIAPEQTPEANEVESAVEDEQIQQQTPEVAGE</sequence>